<dbReference type="GO" id="GO:0050385">
    <property type="term" value="F:ureidoglycolate lyase activity"/>
    <property type="evidence" value="ECO:0007669"/>
    <property type="project" value="UniProtKB-EC"/>
</dbReference>
<keyword evidence="6" id="KW-1185">Reference proteome</keyword>
<reference evidence="5 6" key="1">
    <citation type="submission" date="2017-10" db="EMBL/GenBank/DDBJ databases">
        <title>Genomics of the genus Arcobacter.</title>
        <authorList>
            <person name="Perez-Cataluna A."/>
            <person name="Figueras M.J."/>
        </authorList>
    </citation>
    <scope>NUCLEOTIDE SEQUENCE [LARGE SCALE GENOMIC DNA]</scope>
    <source>
        <strain evidence="5 6">DSM 24636</strain>
    </source>
</reference>
<evidence type="ECO:0000256" key="1">
    <source>
        <dbReference type="ARBA" id="ARBA00011738"/>
    </source>
</evidence>
<evidence type="ECO:0000313" key="5">
    <source>
        <dbReference type="EMBL" id="RXJ63909.1"/>
    </source>
</evidence>
<dbReference type="InterPro" id="IPR007247">
    <property type="entry name" value="Ureidogly_lyase"/>
</dbReference>
<dbReference type="InterPro" id="IPR047233">
    <property type="entry name" value="UAH_cupin"/>
</dbReference>
<comment type="catalytic activity">
    <reaction evidence="4">
        <text>(S)-ureidoglycolate = urea + glyoxylate</text>
        <dbReference type="Rhea" id="RHEA:11304"/>
        <dbReference type="ChEBI" id="CHEBI:16199"/>
        <dbReference type="ChEBI" id="CHEBI:36655"/>
        <dbReference type="ChEBI" id="CHEBI:57296"/>
        <dbReference type="EC" id="4.3.2.3"/>
    </reaction>
</comment>
<dbReference type="PANTHER" id="PTHR21221:SF1">
    <property type="entry name" value="UREIDOGLYCOLATE LYASE"/>
    <property type="match status" value="1"/>
</dbReference>
<dbReference type="AlphaFoldDB" id="A0A4Q0Y586"/>
<dbReference type="Proteomes" id="UP000290191">
    <property type="component" value="Unassembled WGS sequence"/>
</dbReference>
<dbReference type="STRING" id="877500.GCA_000935065_03112"/>
<organism evidence="5 6">
    <name type="scientific">Halarcobacter anaerophilus</name>
    <dbReference type="NCBI Taxonomy" id="877500"/>
    <lineage>
        <taxon>Bacteria</taxon>
        <taxon>Pseudomonadati</taxon>
        <taxon>Campylobacterota</taxon>
        <taxon>Epsilonproteobacteria</taxon>
        <taxon>Campylobacterales</taxon>
        <taxon>Arcobacteraceae</taxon>
        <taxon>Halarcobacter</taxon>
    </lineage>
</organism>
<keyword evidence="5" id="KW-0378">Hydrolase</keyword>
<dbReference type="PIRSF" id="PIRSF017306">
    <property type="entry name" value="Ureidogly_hydro"/>
    <property type="match status" value="1"/>
</dbReference>
<sequence>MRMEIKPKPLTSEAFKKFGEVIEKEGRDSMMINRGSAKKFYEICNMDTNEKGGITTLHIYIGNKREFPLQIDMLEKHPLFSQTFLPRSKEPFYCVVALGGREPDLSTLEIFETNGDQGVHYNKGVWHFPLICIKDKEEFFVLDRAEIIKDEKLIVEQIEFNMKDEEIYLVRK</sequence>
<dbReference type="GO" id="GO:0000256">
    <property type="term" value="P:allantoin catabolic process"/>
    <property type="evidence" value="ECO:0007669"/>
    <property type="project" value="InterPro"/>
</dbReference>
<comment type="caution">
    <text evidence="5">The sequence shown here is derived from an EMBL/GenBank/DDBJ whole genome shotgun (WGS) entry which is preliminary data.</text>
</comment>
<dbReference type="Gene3D" id="2.60.120.480">
    <property type="entry name" value="Ureidoglycolate hydrolase"/>
    <property type="match status" value="1"/>
</dbReference>
<evidence type="ECO:0000256" key="3">
    <source>
        <dbReference type="ARBA" id="ARBA00023239"/>
    </source>
</evidence>
<comment type="subunit">
    <text evidence="1">Homodimer.</text>
</comment>
<dbReference type="EMBL" id="PDKO01000002">
    <property type="protein sequence ID" value="RXJ63909.1"/>
    <property type="molecule type" value="Genomic_DNA"/>
</dbReference>
<dbReference type="PANTHER" id="PTHR21221">
    <property type="entry name" value="UREIDOGLYCOLATE HYDROLASE"/>
    <property type="match status" value="1"/>
</dbReference>
<evidence type="ECO:0000313" key="6">
    <source>
        <dbReference type="Proteomes" id="UP000290191"/>
    </source>
</evidence>
<dbReference type="InterPro" id="IPR024060">
    <property type="entry name" value="Ureidoglycolate_lyase_dom_sf"/>
</dbReference>
<evidence type="ECO:0000256" key="2">
    <source>
        <dbReference type="ARBA" id="ARBA00022631"/>
    </source>
</evidence>
<keyword evidence="2" id="KW-0659">Purine metabolism</keyword>
<accession>A0A4Q0Y586</accession>
<keyword evidence="3" id="KW-0456">Lyase</keyword>
<dbReference type="InterPro" id="IPR011051">
    <property type="entry name" value="RmlC_Cupin_sf"/>
</dbReference>
<dbReference type="CDD" id="cd20298">
    <property type="entry name" value="cupin_UAH"/>
    <property type="match status" value="1"/>
</dbReference>
<evidence type="ECO:0000256" key="4">
    <source>
        <dbReference type="ARBA" id="ARBA00047684"/>
    </source>
</evidence>
<dbReference type="OrthoDB" id="9804602at2"/>
<dbReference type="GO" id="GO:0004848">
    <property type="term" value="F:ureidoglycolate hydrolase activity"/>
    <property type="evidence" value="ECO:0007669"/>
    <property type="project" value="InterPro"/>
</dbReference>
<dbReference type="RefSeq" id="WP_129081277.1">
    <property type="nucleotide sequence ID" value="NZ_CP041070.1"/>
</dbReference>
<dbReference type="GO" id="GO:0006144">
    <property type="term" value="P:purine nucleobase metabolic process"/>
    <property type="evidence" value="ECO:0007669"/>
    <property type="project" value="UniProtKB-KW"/>
</dbReference>
<gene>
    <name evidence="5" type="ORF">CRV06_02910</name>
</gene>
<dbReference type="Pfam" id="PF04115">
    <property type="entry name" value="Ureidogly_lyase"/>
    <property type="match status" value="1"/>
</dbReference>
<protein>
    <submittedName>
        <fullName evidence="5">Ureidoglycolate hydrolase</fullName>
    </submittedName>
</protein>
<dbReference type="SUPFAM" id="SSF51182">
    <property type="entry name" value="RmlC-like cupins"/>
    <property type="match status" value="1"/>
</dbReference>
<name>A0A4Q0Y586_9BACT</name>
<proteinExistence type="predicted"/>